<feature type="region of interest" description="Disordered" evidence="2">
    <location>
        <begin position="665"/>
        <end position="716"/>
    </location>
</feature>
<feature type="domain" description="Retrotransposon gag" evidence="3">
    <location>
        <begin position="89"/>
        <end position="185"/>
    </location>
</feature>
<dbReference type="InterPro" id="IPR013103">
    <property type="entry name" value="RVT_2"/>
</dbReference>
<feature type="domain" description="Reverse transcriptase Ty1/copia-type" evidence="4">
    <location>
        <begin position="799"/>
        <end position="1041"/>
    </location>
</feature>
<dbReference type="SUPFAM" id="SSF53098">
    <property type="entry name" value="Ribonuclease H-like"/>
    <property type="match status" value="1"/>
</dbReference>
<reference evidence="8 9" key="1">
    <citation type="journal article" date="2018" name="PLoS Genet.">
        <title>Population sequencing reveals clonal diversity and ancestral inbreeding in the grapevine cultivar Chardonnay.</title>
        <authorList>
            <person name="Roach M.J."/>
            <person name="Johnson D.L."/>
            <person name="Bohlmann J."/>
            <person name="van Vuuren H.J."/>
            <person name="Jones S.J."/>
            <person name="Pretorius I.S."/>
            <person name="Schmidt S.A."/>
            <person name="Borneman A.R."/>
        </authorList>
    </citation>
    <scope>NUCLEOTIDE SEQUENCE [LARGE SCALE GENOMIC DNA]</scope>
    <source>
        <strain evidence="9">cv. Chardonnay</strain>
        <tissue evidence="8">Leaf</tissue>
    </source>
</reference>
<evidence type="ECO:0000313" key="8">
    <source>
        <dbReference type="EMBL" id="RVX09389.1"/>
    </source>
</evidence>
<keyword evidence="1" id="KW-0064">Aspartyl protease</keyword>
<name>A0A438JKC7_VITVI</name>
<feature type="domain" description="Retrotransposon Copia-like N-terminal" evidence="5">
    <location>
        <begin position="21"/>
        <end position="67"/>
    </location>
</feature>
<feature type="region of interest" description="Disordered" evidence="2">
    <location>
        <begin position="241"/>
        <end position="261"/>
    </location>
</feature>
<dbReference type="CDD" id="cd09272">
    <property type="entry name" value="RNase_HI_RT_Ty1"/>
    <property type="match status" value="1"/>
</dbReference>
<evidence type="ECO:0000313" key="9">
    <source>
        <dbReference type="Proteomes" id="UP000288805"/>
    </source>
</evidence>
<feature type="compositionally biased region" description="Low complexity" evidence="2">
    <location>
        <begin position="250"/>
        <end position="259"/>
    </location>
</feature>
<dbReference type="PANTHER" id="PTHR11439">
    <property type="entry name" value="GAG-POL-RELATED RETROTRANSPOSON"/>
    <property type="match status" value="1"/>
</dbReference>
<dbReference type="Pfam" id="PF25597">
    <property type="entry name" value="SH3_retrovirus"/>
    <property type="match status" value="1"/>
</dbReference>
<accession>A0A438JKC7</accession>
<feature type="domain" description="Retroviral polymerase SH3-like" evidence="7">
    <location>
        <begin position="587"/>
        <end position="646"/>
    </location>
</feature>
<keyword evidence="1" id="KW-0378">Hydrolase</keyword>
<gene>
    <name evidence="8" type="primary">RE1_319</name>
    <name evidence="8" type="ORF">CK203_015292</name>
</gene>
<evidence type="ECO:0000259" key="3">
    <source>
        <dbReference type="Pfam" id="PF03732"/>
    </source>
</evidence>
<dbReference type="Pfam" id="PF22936">
    <property type="entry name" value="Pol_BBD"/>
    <property type="match status" value="1"/>
</dbReference>
<dbReference type="InterPro" id="IPR054722">
    <property type="entry name" value="PolX-like_BBD"/>
</dbReference>
<dbReference type="Pfam" id="PF07727">
    <property type="entry name" value="RVT_2"/>
    <property type="match status" value="1"/>
</dbReference>
<feature type="region of interest" description="Disordered" evidence="2">
    <location>
        <begin position="287"/>
        <end position="317"/>
    </location>
</feature>
<evidence type="ECO:0000256" key="1">
    <source>
        <dbReference type="ARBA" id="ARBA00022750"/>
    </source>
</evidence>
<sequence>MTEQQPSNGGKLDAANPYFLHHSDHPGMVLVSKPLNGDNYSTWCRAMTISLNAKSKLGFIDGTTTMPSATDKPDEHASWKKCNDMILSWILNSLSQDLADSVIFSTTAQEVWEDLQDRFSQSNAPRIFQIERDIACLTQDQMTVAAYYTRLKKLWDELGSYNDTVCSCGADHKRRRLMQFLMGLNESYNAIRGQILLMNPLPDVAKAYSSIVQEEKQRSLGATRETTENSAMVVQRAKPMALAVRHGQGSSSRSNPSNRKPLHCSYCDRDHHVRETCWKLNEYPPEHPKHASNRSNHGSTHFKRNNSHQSSANNVKERPVMQEVPSMTNELSDLQIQQILSIMQGKGTTQFTNPKANAAASGLLQTLLHLHRLIIDSGATNHITSSPTLLVNSSKNTFLPPVAMPSGEQALITSIGNLPLNSAATLKNVLGVPSFKVDLMSVSRVTKDLNCSVTFFPHWCILQDLTTRTTIGLGEQRDELYYLVALALEKPKTQTSSAAATSCRLPSSQVTSSTALWHRQRKHRHILESARAFHFQAHLPLPFWAECVSTAVHIINRLPTPLLSRQTPFERLYGKLPSYSHIRVFGCLAYATNVHVPHKFAPRAKRCIFLGYPVGQKAYKLYDLDTHQMFTSRDVVFHETIFPCESIPSPSSNSDLVISLSISDLSPPVPQPSPPEPISPIQQPSLPNSVSTQPSPASPPPEPILRRSQRPHHPPMALRDYVCNQVMSPNHLPPLSSSPQKGTRYPFCNFVSYHRYSPQHRSFTAAVSQDIEPTSYAEAASHSHWQEAMQSELATLEANHTWSLTSLPPGKKPIGCRWVYKIKRHSDGTIERFKPRLVAKGYTQLEGIDYHDTFSPTAKMITVRCLLALAAAQNWFLHQLDVNNAFLHGDLHEEIYMSPPPGLWRQGENLVCHLHKSLYGLKQASQQWFAKFSTAIQAAGFVQSKADYSLFTCRKGKYFTALLIYVDDILITGNDVNAIVALKQFLHSHFRIKDLGDLKYFLGIEFSRSKKGISISQRKYTLEILKYGGFLGAKPVNFPMEQNTKLSDSGELLKDPSQYRRLVGRLIYLTITRPNITYSVHVLSRFMHAPRRPHMEAALRVLRYLKNSPRQGLFFSSQNDLSLRAFSDSDWAGCPISRRSTTGYCVFLGSSLISWRTKRQKTVSLSSAEAEYRAMAGTCCELSWLRSLLKDLRILHPKPALLYCDNTAALHIAVNPVFHERTRHIEMDCHFIRDKIQDGSVVTKHIASTDQLADVFTKPLGKETFSTMIHKLGVLDIHSPT</sequence>
<evidence type="ECO:0000259" key="5">
    <source>
        <dbReference type="Pfam" id="PF14244"/>
    </source>
</evidence>
<dbReference type="Pfam" id="PF14244">
    <property type="entry name" value="Retrotran_gag_3"/>
    <property type="match status" value="1"/>
</dbReference>
<dbReference type="InterPro" id="IPR005162">
    <property type="entry name" value="Retrotrans_gag_dom"/>
</dbReference>
<dbReference type="GO" id="GO:0004190">
    <property type="term" value="F:aspartic-type endopeptidase activity"/>
    <property type="evidence" value="ECO:0007669"/>
    <property type="project" value="UniProtKB-KW"/>
</dbReference>
<feature type="compositionally biased region" description="Low complexity" evidence="2">
    <location>
        <begin position="679"/>
        <end position="695"/>
    </location>
</feature>
<evidence type="ECO:0000259" key="6">
    <source>
        <dbReference type="Pfam" id="PF22936"/>
    </source>
</evidence>
<protein>
    <submittedName>
        <fullName evidence="8">Retrovirus-related Pol polyprotein from transposon RE1</fullName>
    </submittedName>
</protein>
<dbReference type="Pfam" id="PF03732">
    <property type="entry name" value="Retrotrans_gag"/>
    <property type="match status" value="1"/>
</dbReference>
<evidence type="ECO:0000256" key="2">
    <source>
        <dbReference type="SAM" id="MobiDB-lite"/>
    </source>
</evidence>
<comment type="caution">
    <text evidence="8">The sequence shown here is derived from an EMBL/GenBank/DDBJ whole genome shotgun (WGS) entry which is preliminary data.</text>
</comment>
<evidence type="ECO:0000259" key="7">
    <source>
        <dbReference type="Pfam" id="PF25597"/>
    </source>
</evidence>
<dbReference type="PANTHER" id="PTHR11439:SF470">
    <property type="entry name" value="CYSTEINE-RICH RLK (RECEPTOR-LIKE PROTEIN KINASE) 8"/>
    <property type="match status" value="1"/>
</dbReference>
<dbReference type="EMBL" id="QGNW01000038">
    <property type="protein sequence ID" value="RVX09389.1"/>
    <property type="molecule type" value="Genomic_DNA"/>
</dbReference>
<dbReference type="InterPro" id="IPR057670">
    <property type="entry name" value="SH3_retrovirus"/>
</dbReference>
<dbReference type="InterPro" id="IPR043502">
    <property type="entry name" value="DNA/RNA_pol_sf"/>
</dbReference>
<feature type="compositionally biased region" description="Pro residues" evidence="2">
    <location>
        <begin position="667"/>
        <end position="678"/>
    </location>
</feature>
<organism evidence="8 9">
    <name type="scientific">Vitis vinifera</name>
    <name type="common">Grape</name>
    <dbReference type="NCBI Taxonomy" id="29760"/>
    <lineage>
        <taxon>Eukaryota</taxon>
        <taxon>Viridiplantae</taxon>
        <taxon>Streptophyta</taxon>
        <taxon>Embryophyta</taxon>
        <taxon>Tracheophyta</taxon>
        <taxon>Spermatophyta</taxon>
        <taxon>Magnoliopsida</taxon>
        <taxon>eudicotyledons</taxon>
        <taxon>Gunneridae</taxon>
        <taxon>Pentapetalae</taxon>
        <taxon>rosids</taxon>
        <taxon>Vitales</taxon>
        <taxon>Vitaceae</taxon>
        <taxon>Viteae</taxon>
        <taxon>Vitis</taxon>
    </lineage>
</organism>
<proteinExistence type="predicted"/>
<evidence type="ECO:0000259" key="4">
    <source>
        <dbReference type="Pfam" id="PF07727"/>
    </source>
</evidence>
<dbReference type="Proteomes" id="UP000288805">
    <property type="component" value="Unassembled WGS sequence"/>
</dbReference>
<feature type="domain" description="Retrovirus-related Pol polyprotein from transposon TNT 1-94-like beta-barrel" evidence="6">
    <location>
        <begin position="374"/>
        <end position="447"/>
    </location>
</feature>
<dbReference type="InterPro" id="IPR012337">
    <property type="entry name" value="RNaseH-like_sf"/>
</dbReference>
<dbReference type="SUPFAM" id="SSF56672">
    <property type="entry name" value="DNA/RNA polymerases"/>
    <property type="match status" value="1"/>
</dbReference>
<keyword evidence="1" id="KW-0645">Protease</keyword>
<dbReference type="InterPro" id="IPR029472">
    <property type="entry name" value="Copia-like_N"/>
</dbReference>